<dbReference type="GO" id="GO:0045892">
    <property type="term" value="P:negative regulation of DNA-templated transcription"/>
    <property type="evidence" value="ECO:0007669"/>
    <property type="project" value="TreeGrafter"/>
</dbReference>
<dbReference type="SUPFAM" id="SSF47769">
    <property type="entry name" value="SAM/Pointed domain"/>
    <property type="match status" value="1"/>
</dbReference>
<dbReference type="PANTHER" id="PTHR12247">
    <property type="entry name" value="POLYCOMB GROUP PROTEIN"/>
    <property type="match status" value="1"/>
</dbReference>
<dbReference type="PANTHER" id="PTHR12247:SF132">
    <property type="entry name" value="POLYCOMB PROTEIN SCM"/>
    <property type="match status" value="1"/>
</dbReference>
<accession>A0A0R3TUE1</accession>
<dbReference type="Gene3D" id="1.10.150.50">
    <property type="entry name" value="Transcription Factor, Ets-1"/>
    <property type="match status" value="1"/>
</dbReference>
<dbReference type="Pfam" id="PF23265">
    <property type="entry name" value="Ig-like_KY"/>
    <property type="match status" value="1"/>
</dbReference>
<feature type="compositionally biased region" description="Polar residues" evidence="3">
    <location>
        <begin position="280"/>
        <end position="305"/>
    </location>
</feature>
<dbReference type="SUPFAM" id="SSF63748">
    <property type="entry name" value="Tudor/PWWP/MBT"/>
    <property type="match status" value="1"/>
</dbReference>
<reference evidence="5" key="1">
    <citation type="submission" date="2017-02" db="UniProtKB">
        <authorList>
            <consortium name="WormBaseParasite"/>
        </authorList>
    </citation>
    <scope>IDENTIFICATION</scope>
</reference>
<feature type="compositionally biased region" description="Low complexity" evidence="3">
    <location>
        <begin position="246"/>
        <end position="259"/>
    </location>
</feature>
<evidence type="ECO:0000259" key="4">
    <source>
        <dbReference type="Pfam" id="PF23265"/>
    </source>
</evidence>
<dbReference type="Pfam" id="PF02820">
    <property type="entry name" value="MBT"/>
    <property type="match status" value="1"/>
</dbReference>
<dbReference type="WBParaSite" id="HNAJ_0001136901-mRNA-1">
    <property type="protein sequence ID" value="HNAJ_0001136901-mRNA-1"/>
    <property type="gene ID" value="HNAJ_0001136901"/>
</dbReference>
<dbReference type="SMART" id="SM00561">
    <property type="entry name" value="MBT"/>
    <property type="match status" value="1"/>
</dbReference>
<feature type="compositionally biased region" description="Low complexity" evidence="3">
    <location>
        <begin position="426"/>
        <end position="439"/>
    </location>
</feature>
<dbReference type="InterPro" id="IPR013761">
    <property type="entry name" value="SAM/pointed_sf"/>
</dbReference>
<dbReference type="InterPro" id="IPR050548">
    <property type="entry name" value="PcG_chromatin_remod_factors"/>
</dbReference>
<evidence type="ECO:0000256" key="2">
    <source>
        <dbReference type="PROSITE-ProRule" id="PRU00459"/>
    </source>
</evidence>
<keyword evidence="1" id="KW-0677">Repeat</keyword>
<protein>
    <submittedName>
        <fullName evidence="5">Polycomb protein SCMH1</fullName>
    </submittedName>
</protein>
<evidence type="ECO:0000256" key="1">
    <source>
        <dbReference type="ARBA" id="ARBA00022737"/>
    </source>
</evidence>
<dbReference type="InterPro" id="IPR056564">
    <property type="entry name" value="Ig-like_KY"/>
</dbReference>
<name>A0A0R3TUE1_RODNA</name>
<dbReference type="AlphaFoldDB" id="A0A0R3TUE1"/>
<dbReference type="Gene3D" id="2.30.30.140">
    <property type="match status" value="1"/>
</dbReference>
<feature type="repeat" description="MBT" evidence="2">
    <location>
        <begin position="1"/>
        <end position="63"/>
    </location>
</feature>
<feature type="domain" description="KY-like immunoglobulin-like" evidence="4">
    <location>
        <begin position="120"/>
        <end position="192"/>
    </location>
</feature>
<dbReference type="STRING" id="102285.A0A0R3TUE1"/>
<dbReference type="PROSITE" id="PS51079">
    <property type="entry name" value="MBT"/>
    <property type="match status" value="1"/>
</dbReference>
<organism evidence="5">
    <name type="scientific">Rodentolepis nana</name>
    <name type="common">Dwarf tapeworm</name>
    <name type="synonym">Hymenolepis nana</name>
    <dbReference type="NCBI Taxonomy" id="102285"/>
    <lineage>
        <taxon>Eukaryota</taxon>
        <taxon>Metazoa</taxon>
        <taxon>Spiralia</taxon>
        <taxon>Lophotrochozoa</taxon>
        <taxon>Platyhelminthes</taxon>
        <taxon>Cestoda</taxon>
        <taxon>Eucestoda</taxon>
        <taxon>Cyclophyllidea</taxon>
        <taxon>Hymenolepididae</taxon>
        <taxon>Rodentolepis</taxon>
    </lineage>
</organism>
<sequence length="547" mass="59781">LEAVDRHNAQLICPATIGEVSGQHVLVSFDGWSGNFDYWARFDSRDLFPVGWCKLAGHALQSPGPTAVQRLNLTPIKMPTAPLTPIVPSSSVAVSALPQLTAPSLRMAARKSAPTRRKRHEFESLPLVKSAFFKFNLSLVSHRTAVIVFNEPEVRVVIGYSREAANALLFTIGLCFDDAESGEDYQNTSLIVSFEFIENNRFHFVINCLLVFHRLTLTGVRRKGGIRHSVPNHLLTKPDYNCGSMTTSQSIQPSVSPSILVPPPPLPRLTVITTTREDGSPQTIIKTSTGDSSRSTPTYASEIKTSASNNASGSSYSSLVPKPSGDTDGGESVERRHKKSKKRKRHGSKESHCRHSGDGEFFHQTLSFHDSVKPPKLVIRHRSGDFSGTQTSELFVDTMGSSPPLSAPFSAKFSPPPHSLSDSPGNHNPNNNNSNLNKNCDSQSIFPSTEQARGHTASHSTVSPASMDLGPCPLPNIQEWSTDDVYNYLVSKDSSLVDVASLFRQQEIDGPALLLVDMDTMRTLLNMKIGPALKVDDILGRLKRGHL</sequence>
<feature type="compositionally biased region" description="Polar residues" evidence="3">
    <location>
        <begin position="440"/>
        <end position="464"/>
    </location>
</feature>
<dbReference type="GO" id="GO:0005634">
    <property type="term" value="C:nucleus"/>
    <property type="evidence" value="ECO:0007669"/>
    <property type="project" value="InterPro"/>
</dbReference>
<evidence type="ECO:0000256" key="3">
    <source>
        <dbReference type="SAM" id="MobiDB-lite"/>
    </source>
</evidence>
<dbReference type="GO" id="GO:0003682">
    <property type="term" value="F:chromatin binding"/>
    <property type="evidence" value="ECO:0007669"/>
    <property type="project" value="TreeGrafter"/>
</dbReference>
<proteinExistence type="predicted"/>
<evidence type="ECO:0000313" key="5">
    <source>
        <dbReference type="WBParaSite" id="HNAJ_0001136901-mRNA-1"/>
    </source>
</evidence>
<feature type="region of interest" description="Disordered" evidence="3">
    <location>
        <begin position="406"/>
        <end position="470"/>
    </location>
</feature>
<feature type="compositionally biased region" description="Basic and acidic residues" evidence="3">
    <location>
        <begin position="348"/>
        <end position="359"/>
    </location>
</feature>
<feature type="compositionally biased region" description="Basic residues" evidence="3">
    <location>
        <begin position="335"/>
        <end position="347"/>
    </location>
</feature>
<dbReference type="GO" id="GO:0042393">
    <property type="term" value="F:histone binding"/>
    <property type="evidence" value="ECO:0007669"/>
    <property type="project" value="TreeGrafter"/>
</dbReference>
<dbReference type="CDD" id="cd09509">
    <property type="entry name" value="SAM_Polycomb"/>
    <property type="match status" value="1"/>
</dbReference>
<feature type="compositionally biased region" description="Low complexity" evidence="3">
    <location>
        <begin position="306"/>
        <end position="318"/>
    </location>
</feature>
<dbReference type="InterPro" id="IPR004092">
    <property type="entry name" value="Mbt"/>
</dbReference>
<feature type="region of interest" description="Disordered" evidence="3">
    <location>
        <begin position="245"/>
        <end position="359"/>
    </location>
</feature>